<evidence type="ECO:0000313" key="3">
    <source>
        <dbReference type="EMBL" id="ELP84005.1"/>
    </source>
</evidence>
<dbReference type="PANTHER" id="PTHR23275">
    <property type="entry name" value="CABRIOLET.-RELATED"/>
    <property type="match status" value="1"/>
</dbReference>
<dbReference type="RefSeq" id="XP_004183351.1">
    <property type="nucleotide sequence ID" value="XM_004183303.1"/>
</dbReference>
<keyword evidence="4" id="KW-1185">Reference proteome</keyword>
<evidence type="ECO:0000313" key="4">
    <source>
        <dbReference type="Proteomes" id="UP000014680"/>
    </source>
</evidence>
<name>L7FK61_ENTIV</name>
<dbReference type="GeneID" id="14882989"/>
<dbReference type="KEGG" id="eiv:EIN_345910"/>
<dbReference type="PROSITE" id="PS50050">
    <property type="entry name" value="TNFR_NGFR_2"/>
    <property type="match status" value="1"/>
</dbReference>
<dbReference type="InterPro" id="IPR001368">
    <property type="entry name" value="TNFR/NGFR_Cys_rich_reg"/>
</dbReference>
<evidence type="ECO:0000256" key="1">
    <source>
        <dbReference type="PROSITE-ProRule" id="PRU00206"/>
    </source>
</evidence>
<accession>L7FK61</accession>
<reference evidence="3 4" key="1">
    <citation type="submission" date="2012-10" db="EMBL/GenBank/DDBJ databases">
        <authorList>
            <person name="Zafar N."/>
            <person name="Inman J."/>
            <person name="Hall N."/>
            <person name="Lorenzi H."/>
            <person name="Caler E."/>
        </authorList>
    </citation>
    <scope>NUCLEOTIDE SEQUENCE [LARGE SCALE GENOMIC DNA]</scope>
    <source>
        <strain evidence="3 4">IP1</strain>
    </source>
</reference>
<sequence length="1187" mass="132067">MLFLLSLFVLTTFAENFIRFPYPGLPSTDLDGKKDYQIFRKKQQAYLLINMLRVDPQGFVEKYMKPVVADDSWRLLFKTESLRLKKFPDYYPLYQDALLEQTASHARLGESFANVRSRLKSKLPEKLDGFIPGYKPLKLLAQTLMWKTKTQNDFFSYLCHGYYQDFNHCGKKDLALSGCKADYINRKTPRGRVRFLLRPSGAVGCNTVNTIVKDENLFACDVTYPDFTPRLRIKSPMVAGNWFNTGVGNSRVYAVVIHVPRHEIVSKVHLVVDGKRIEMPLTLQNGVSKVYSIAYSPLKHTPSLMKGYFFHAVINGKNFFYPAQYYFDWEENMKLDTKQRYNGFCKVPFPDRTCDICDDGYRNVDGRCVKCNFENCAQCTESVCTNCTRGFMLSYGECKAKCMENCDVCSYSTTCDRCHPTHFSNSTNSTCTICAEKFGEDCATCTNEKCLTFFCQHNDPECSHKRTPGQYYSEITQKCEKCSEGCKSCDYHPSKGSMCTMCNVGLFLTPEGECIPCHYVDGCASGQCDGNKCLRCKKGYYSIGKGCVKCEEGCGNCESPSGKCIDCAYGHFLDEEYGKCVESIEVEHCERNNTNGVCAKCKAGYGFDKYHKCVTCDASCKKCTFADKCEECKETFYNDHQHCIPCSRRGCDLCDANECFSCQANAYLHNGVCVRGPPGCSLCHNKAPVCKVCEKGMKMEDGHCVPDCDVKNCAKCNGDESCRYCKSTLNPFYGYEPAPNSSEPCPFVCDPVELNCYVTEKMKRGEVDACFSLGCKYCPPHTFRRNHKCEKCPNNCAYCLNEKECVKCLPGFSYYMGECFACNKNGTCGEGEYMDKCTCTTCAKKYANCRACDGDQCIDCAPHFTLSEDKSHCVPCTKKTCPITPPEPCRGKGCNPVHPDCEGDCPIDPITPTDPVNPPTVTPVEPVVPVDPVQPEECTATANFSRVGDEYKFDPMCVQKDKECYCTKCACGYELSVETHVCTELPESKRIPLCCEAEDGCCTRCPGGYKLGNCKCIQDCKCGENDDGTCKETVGIDNCKTVGCDNVCTECLSGFYLNGTTCSACMGNCTKCENNNSCVECADGLFLNETTLICEPCKNCSGKCDSTGLVCTKCTVGQYLNETSGVCESCPSCEECVVNEGKVYCTLCADGSVPIDGVCTKQTTFMRSAGVRVSVLFLVAMIFVAMF</sequence>
<dbReference type="OMA" id="KSSICTP"/>
<feature type="repeat" description="TNFR-Cys" evidence="1">
    <location>
        <begin position="1080"/>
        <end position="1127"/>
    </location>
</feature>
<dbReference type="SMART" id="SM00181">
    <property type="entry name" value="EGF"/>
    <property type="match status" value="7"/>
</dbReference>
<dbReference type="SMART" id="SM00261">
    <property type="entry name" value="FU"/>
    <property type="match status" value="8"/>
</dbReference>
<dbReference type="OrthoDB" id="300641at2759"/>
<dbReference type="AlphaFoldDB" id="L7FK61"/>
<dbReference type="Proteomes" id="UP000014680">
    <property type="component" value="Unassembled WGS sequence"/>
</dbReference>
<proteinExistence type="predicted"/>
<protein>
    <recommendedName>
        <fullName evidence="2">TNFR-Cys domain-containing protein</fullName>
    </recommendedName>
</protein>
<dbReference type="SUPFAM" id="SSF57184">
    <property type="entry name" value="Growth factor receptor domain"/>
    <property type="match status" value="6"/>
</dbReference>
<dbReference type="EMBL" id="KB207186">
    <property type="protein sequence ID" value="ELP84005.1"/>
    <property type="molecule type" value="Genomic_DNA"/>
</dbReference>
<gene>
    <name evidence="3" type="ORF">EIN_345910</name>
</gene>
<dbReference type="PANTHER" id="PTHR23275:SF100">
    <property type="entry name" value="EGF-LIKE DOMAIN-CONTAINING PROTEIN"/>
    <property type="match status" value="1"/>
</dbReference>
<evidence type="ECO:0000259" key="2">
    <source>
        <dbReference type="PROSITE" id="PS50050"/>
    </source>
</evidence>
<organism evidence="3 4">
    <name type="scientific">Entamoeba invadens IP1</name>
    <dbReference type="NCBI Taxonomy" id="370355"/>
    <lineage>
        <taxon>Eukaryota</taxon>
        <taxon>Amoebozoa</taxon>
        <taxon>Evosea</taxon>
        <taxon>Archamoebae</taxon>
        <taxon>Mastigamoebida</taxon>
        <taxon>Entamoebidae</taxon>
        <taxon>Entamoeba</taxon>
    </lineage>
</organism>
<dbReference type="InterPro" id="IPR006212">
    <property type="entry name" value="Furin_repeat"/>
</dbReference>
<dbReference type="VEuPathDB" id="AmoebaDB:EIN_345910"/>
<dbReference type="InterPro" id="IPR052798">
    <property type="entry name" value="Giardia_VSA"/>
</dbReference>
<dbReference type="InterPro" id="IPR000742">
    <property type="entry name" value="EGF"/>
</dbReference>
<feature type="domain" description="TNFR-Cys" evidence="2">
    <location>
        <begin position="1080"/>
        <end position="1127"/>
    </location>
</feature>
<comment type="caution">
    <text evidence="1">Lacks conserved residue(s) required for the propagation of feature annotation.</text>
</comment>
<dbReference type="InterPro" id="IPR009030">
    <property type="entry name" value="Growth_fac_rcpt_cys_sf"/>
</dbReference>